<dbReference type="Proteomes" id="UP001500456">
    <property type="component" value="Unassembled WGS sequence"/>
</dbReference>
<dbReference type="EMBL" id="BAAAZX010000006">
    <property type="protein sequence ID" value="GAA3991695.1"/>
    <property type="molecule type" value="Genomic_DNA"/>
</dbReference>
<protein>
    <submittedName>
        <fullName evidence="2">Uncharacterized protein</fullName>
    </submittedName>
</protein>
<reference evidence="3" key="1">
    <citation type="journal article" date="2019" name="Int. J. Syst. Evol. Microbiol.">
        <title>The Global Catalogue of Microorganisms (GCM) 10K type strain sequencing project: providing services to taxonomists for standard genome sequencing and annotation.</title>
        <authorList>
            <consortium name="The Broad Institute Genomics Platform"/>
            <consortium name="The Broad Institute Genome Sequencing Center for Infectious Disease"/>
            <person name="Wu L."/>
            <person name="Ma J."/>
        </authorList>
    </citation>
    <scope>NUCLEOTIDE SEQUENCE [LARGE SCALE GENOMIC DNA]</scope>
    <source>
        <strain evidence="3">JCM 16924</strain>
    </source>
</reference>
<comment type="caution">
    <text evidence="2">The sequence shown here is derived from an EMBL/GenBank/DDBJ whole genome shotgun (WGS) entry which is preliminary data.</text>
</comment>
<evidence type="ECO:0000313" key="3">
    <source>
        <dbReference type="Proteomes" id="UP001500456"/>
    </source>
</evidence>
<evidence type="ECO:0000256" key="1">
    <source>
        <dbReference type="SAM" id="MobiDB-lite"/>
    </source>
</evidence>
<accession>A0ABP7R439</accession>
<name>A0ABP7R439_9ACTN</name>
<keyword evidence="3" id="KW-1185">Reference proteome</keyword>
<sequence>MRLTGGEGDVTVENEPFHRRTGRNAPHSGRTRTATHSGPGPRGGVLRDSDRDVPVLPPHSAMGNVAFPLTEWNDPLFPSVGDQGTNHAANTISAI</sequence>
<proteinExistence type="predicted"/>
<gene>
    <name evidence="2" type="ORF">GCM10022232_28040</name>
</gene>
<feature type="region of interest" description="Disordered" evidence="1">
    <location>
        <begin position="1"/>
        <end position="59"/>
    </location>
</feature>
<organism evidence="2 3">
    <name type="scientific">Streptomyces plumbiresistens</name>
    <dbReference type="NCBI Taxonomy" id="511811"/>
    <lineage>
        <taxon>Bacteria</taxon>
        <taxon>Bacillati</taxon>
        <taxon>Actinomycetota</taxon>
        <taxon>Actinomycetes</taxon>
        <taxon>Kitasatosporales</taxon>
        <taxon>Streptomycetaceae</taxon>
        <taxon>Streptomyces</taxon>
    </lineage>
</organism>
<evidence type="ECO:0000313" key="2">
    <source>
        <dbReference type="EMBL" id="GAA3991695.1"/>
    </source>
</evidence>